<evidence type="ECO:0000313" key="1">
    <source>
        <dbReference type="EMBL" id="MBH5146502.1"/>
    </source>
</evidence>
<sequence>MSMASIAGLNASSVGEQRTGLFLGGGSACTTAARTVALPTWWRTNCRIEYSSIRA</sequence>
<comment type="caution">
    <text evidence="1">The sequence shown here is derived from an EMBL/GenBank/DDBJ whole genome shotgun (WGS) entry which is preliminary data.</text>
</comment>
<name>A0A8I1A3S8_RHOER</name>
<accession>A0A8I1A3S8</accession>
<reference evidence="1 2" key="1">
    <citation type="submission" date="2020-12" db="EMBL/GenBank/DDBJ databases">
        <title>Draft genome sequence of furan degrading bacterial strain FUR100.</title>
        <authorList>
            <person name="Woiski C."/>
        </authorList>
    </citation>
    <scope>NUCLEOTIDE SEQUENCE [LARGE SCALE GENOMIC DNA]</scope>
    <source>
        <strain evidence="1 2">FUR100</strain>
    </source>
</reference>
<proteinExistence type="predicted"/>
<dbReference type="EMBL" id="JAECSB010000090">
    <property type="protein sequence ID" value="MBH5146502.1"/>
    <property type="molecule type" value="Genomic_DNA"/>
</dbReference>
<dbReference type="Proteomes" id="UP000627573">
    <property type="component" value="Unassembled WGS sequence"/>
</dbReference>
<keyword evidence="2" id="KW-1185">Reference proteome</keyword>
<protein>
    <submittedName>
        <fullName evidence="1">Uncharacterized protein</fullName>
    </submittedName>
</protein>
<evidence type="ECO:0000313" key="2">
    <source>
        <dbReference type="Proteomes" id="UP000627573"/>
    </source>
</evidence>
<gene>
    <name evidence="1" type="ORF">I3517_28245</name>
</gene>
<dbReference type="RefSeq" id="WP_197942067.1">
    <property type="nucleotide sequence ID" value="NZ_JAECSB010000090.1"/>
</dbReference>
<organism evidence="1 2">
    <name type="scientific">Rhodococcus erythropolis</name>
    <name type="common">Arthrobacter picolinophilus</name>
    <dbReference type="NCBI Taxonomy" id="1833"/>
    <lineage>
        <taxon>Bacteria</taxon>
        <taxon>Bacillati</taxon>
        <taxon>Actinomycetota</taxon>
        <taxon>Actinomycetes</taxon>
        <taxon>Mycobacteriales</taxon>
        <taxon>Nocardiaceae</taxon>
        <taxon>Rhodococcus</taxon>
        <taxon>Rhodococcus erythropolis group</taxon>
    </lineage>
</organism>
<dbReference type="AlphaFoldDB" id="A0A8I1A3S8"/>